<accession>A0ABM1A5D1</accession>
<protein>
    <submittedName>
        <fullName evidence="4">Uncharacterized protein LOC101848133 isoform X1</fullName>
    </submittedName>
</protein>
<feature type="region of interest" description="Disordered" evidence="2">
    <location>
        <begin position="239"/>
        <end position="410"/>
    </location>
</feature>
<feature type="compositionally biased region" description="Polar residues" evidence="2">
    <location>
        <begin position="576"/>
        <end position="586"/>
    </location>
</feature>
<dbReference type="GeneID" id="101848133"/>
<feature type="compositionally biased region" description="Polar residues" evidence="2">
    <location>
        <begin position="551"/>
        <end position="563"/>
    </location>
</feature>
<organism evidence="3 4">
    <name type="scientific">Aplysia californica</name>
    <name type="common">California sea hare</name>
    <dbReference type="NCBI Taxonomy" id="6500"/>
    <lineage>
        <taxon>Eukaryota</taxon>
        <taxon>Metazoa</taxon>
        <taxon>Spiralia</taxon>
        <taxon>Lophotrochozoa</taxon>
        <taxon>Mollusca</taxon>
        <taxon>Gastropoda</taxon>
        <taxon>Heterobranchia</taxon>
        <taxon>Euthyneura</taxon>
        <taxon>Tectipleura</taxon>
        <taxon>Aplysiida</taxon>
        <taxon>Aplysioidea</taxon>
        <taxon>Aplysiidae</taxon>
        <taxon>Aplysia</taxon>
    </lineage>
</organism>
<feature type="region of interest" description="Disordered" evidence="2">
    <location>
        <begin position="1195"/>
        <end position="1289"/>
    </location>
</feature>
<keyword evidence="3" id="KW-1185">Reference proteome</keyword>
<reference evidence="4" key="1">
    <citation type="submission" date="2025-08" db="UniProtKB">
        <authorList>
            <consortium name="RefSeq"/>
        </authorList>
    </citation>
    <scope>IDENTIFICATION</scope>
</reference>
<dbReference type="InterPro" id="IPR005026">
    <property type="entry name" value="SAPAP"/>
</dbReference>
<feature type="compositionally biased region" description="Polar residues" evidence="2">
    <location>
        <begin position="1251"/>
        <end position="1261"/>
    </location>
</feature>
<proteinExistence type="inferred from homology"/>
<feature type="compositionally biased region" description="Basic and acidic residues" evidence="2">
    <location>
        <begin position="57"/>
        <end position="90"/>
    </location>
</feature>
<evidence type="ECO:0000256" key="1">
    <source>
        <dbReference type="ARBA" id="ARBA00008839"/>
    </source>
</evidence>
<feature type="compositionally biased region" description="Low complexity" evidence="2">
    <location>
        <begin position="139"/>
        <end position="149"/>
    </location>
</feature>
<feature type="compositionally biased region" description="Polar residues" evidence="2">
    <location>
        <begin position="1232"/>
        <end position="1244"/>
    </location>
</feature>
<comment type="similarity">
    <text evidence="1">Belongs to the SAPAP family.</text>
</comment>
<dbReference type="RefSeq" id="XP_012941141.1">
    <property type="nucleotide sequence ID" value="XM_013085687.2"/>
</dbReference>
<feature type="compositionally biased region" description="Basic and acidic residues" evidence="2">
    <location>
        <begin position="1"/>
        <end position="41"/>
    </location>
</feature>
<feature type="compositionally biased region" description="Low complexity" evidence="2">
    <location>
        <begin position="825"/>
        <end position="836"/>
    </location>
</feature>
<feature type="region of interest" description="Disordered" evidence="2">
    <location>
        <begin position="1"/>
        <end position="222"/>
    </location>
</feature>
<dbReference type="PANTHER" id="PTHR12353:SF1">
    <property type="entry name" value="DISKS LARGE-ASSOCIATED PROTEIN 5"/>
    <property type="match status" value="1"/>
</dbReference>
<dbReference type="Proteomes" id="UP000694888">
    <property type="component" value="Unplaced"/>
</dbReference>
<feature type="compositionally biased region" description="Low complexity" evidence="2">
    <location>
        <begin position="1197"/>
        <end position="1208"/>
    </location>
</feature>
<feature type="compositionally biased region" description="Polar residues" evidence="2">
    <location>
        <begin position="693"/>
        <end position="703"/>
    </location>
</feature>
<name>A0ABM1A5D1_APLCA</name>
<evidence type="ECO:0000256" key="2">
    <source>
        <dbReference type="SAM" id="MobiDB-lite"/>
    </source>
</evidence>
<dbReference type="Pfam" id="PF03359">
    <property type="entry name" value="GKAP"/>
    <property type="match status" value="1"/>
</dbReference>
<evidence type="ECO:0000313" key="4">
    <source>
        <dbReference type="RefSeq" id="XP_012941141.1"/>
    </source>
</evidence>
<feature type="region of interest" description="Disordered" evidence="2">
    <location>
        <begin position="435"/>
        <end position="475"/>
    </location>
</feature>
<feature type="compositionally biased region" description="Polar residues" evidence="2">
    <location>
        <begin position="365"/>
        <end position="374"/>
    </location>
</feature>
<gene>
    <name evidence="4" type="primary">LOC101848133</name>
</gene>
<feature type="compositionally biased region" description="Polar residues" evidence="2">
    <location>
        <begin position="179"/>
        <end position="202"/>
    </location>
</feature>
<feature type="compositionally biased region" description="Basic and acidic residues" evidence="2">
    <location>
        <begin position="302"/>
        <end position="326"/>
    </location>
</feature>
<feature type="compositionally biased region" description="Low complexity" evidence="2">
    <location>
        <begin position="158"/>
        <end position="172"/>
    </location>
</feature>
<feature type="compositionally biased region" description="Polar residues" evidence="2">
    <location>
        <begin position="292"/>
        <end position="301"/>
    </location>
</feature>
<dbReference type="PANTHER" id="PTHR12353">
    <property type="entry name" value="DISKS LARGE-ASSOCIATED PROTEIN DAP SAP90/PSD-95-ASSOCIATED PROTEIN"/>
    <property type="match status" value="1"/>
</dbReference>
<feature type="compositionally biased region" description="Low complexity" evidence="2">
    <location>
        <begin position="533"/>
        <end position="549"/>
    </location>
</feature>
<feature type="region of interest" description="Disordered" evidence="2">
    <location>
        <begin position="729"/>
        <end position="764"/>
    </location>
</feature>
<feature type="compositionally biased region" description="Polar residues" evidence="2">
    <location>
        <begin position="799"/>
        <end position="814"/>
    </location>
</feature>
<evidence type="ECO:0000313" key="3">
    <source>
        <dbReference type="Proteomes" id="UP000694888"/>
    </source>
</evidence>
<feature type="region of interest" description="Disordered" evidence="2">
    <location>
        <begin position="973"/>
        <end position="1001"/>
    </location>
</feature>
<feature type="compositionally biased region" description="Basic and acidic residues" evidence="2">
    <location>
        <begin position="437"/>
        <end position="446"/>
    </location>
</feature>
<feature type="compositionally biased region" description="Basic and acidic residues" evidence="2">
    <location>
        <begin position="500"/>
        <end position="523"/>
    </location>
</feature>
<feature type="region of interest" description="Disordered" evidence="2">
    <location>
        <begin position="488"/>
        <end position="715"/>
    </location>
</feature>
<sequence length="1289" mass="139952">MSRDLYKARLNETKTSDRRRSRGLERKRNRDDEVNKRRLLSDDMSPVVEDDIDNDATVEKVQKHSKVETRLDRLKKWREERKKKQEEEKKAKAKPVFRVGKMEHKDPGDLFNWGTVAEKPVKQKAPRGGQTESAPKPQARTNTRAAAAASKLVQKEPTVASSKAKAAAVSAGTTGGTLKRSTSTVLPSSRSQRVQTVATQAQPPKASTAAGKKNVRSASKSQGQIFDFAKQIKPDVQKKTEIIPSAATKSKKETSGGKRAVRTRDLSSQLTAAAKAKMNTEKHSGFLRSKGQRMTRSSAQKQVEKQVEPPKTLDAKKVAELPREMDELAVDDEQRQSNPFELHLSDSAVDSPKHSTPARGKLRKSVSSNCSPVQALNLGSVGSKRRRSQRNEKIRLSRRKSKNVSVMGADSEFEADVNDNAPSFHDSIAAIESGLVADKRESDNVKDCPALDGGSPSAEEGNGEAEDALLRGESANTSCKLNDTLGVLEKSNKENMTYESPKDSSKSKMERRSRYSAVKEVKVAKTPRRKSSRILAAAATADSDIADGILNSESPGKKSNQLDNGDLMEDVEEMYQAQNVSDSDTQVPLEADEDGTPTTQQRERMSSALGKRKSLRLAGLASSSSEMEENDGGAFVWEKKTPRRSSRRQSKRAMGSAVARRKSRRSTVVSVSNEGTTDIEGDDVVESVAVSRPASTPPSTDTHLATPAKSAPRQSVAALRRSVRRSLVVSVSDEGTSVGGGDSSARSADAYHVAKSGHPEVSSRILQELVVEKVDGEISFIEVPMDDSIVGSPSAKESLANSLNGLKDQSTQPFSPRKSADVTASSSSQESSLFSSPLRDRKSPAADPQGGDRGVIKTPRSLGVRGRSLAPTPTTFKEPGEPLSALRARSAKRRKTECSQTPEQMIEILKKSPMVEMSRRRSRHVSSPAASLSNFTALLDEASHAATDKEKANKSAPGLLEEDNMQVENLPLPQDENEPCTQGEPCTQEKPFTQDDEPCTKEEEPSVVAVDEGDAQAAKVKPFRDLLTSETARLNSLCQEWTEVGANTAGVGDDVLGQLRSVVGKAQLLIDQRFKQFSGLVDNCQFNLGEKETTPTDLQGFWEMIYFQVEDVNNLFAELSELKQNGWQSKAPTPVKKALVKRKPLAKGAKAKGKSNFAAFRAEMMKRKAQGASAKPAETVGEDTEATKTFDGGFFAVSSPVQSPSSKSAEGPLKPASPTKTSENQDCEKTEQSPQKDASTPTNPRNKENEASTPPTSQPTVMSVKRLRYTPAVSSPLLNDITDVGETKS</sequence>
<feature type="compositionally biased region" description="Basic residues" evidence="2">
    <location>
        <begin position="641"/>
        <end position="651"/>
    </location>
</feature>
<feature type="region of interest" description="Disordered" evidence="2">
    <location>
        <begin position="786"/>
        <end position="908"/>
    </location>
</feature>
<feature type="compositionally biased region" description="Low complexity" evidence="2">
    <location>
        <begin position="616"/>
        <end position="625"/>
    </location>
</feature>